<gene>
    <name evidence="1" type="ORF">AB835_11635</name>
</gene>
<dbReference type="EMBL" id="MDLC01000047">
    <property type="protein sequence ID" value="ODS22896.1"/>
    <property type="molecule type" value="Genomic_DNA"/>
</dbReference>
<evidence type="ECO:0000313" key="2">
    <source>
        <dbReference type="Proteomes" id="UP000242502"/>
    </source>
</evidence>
<dbReference type="Proteomes" id="UP000242502">
    <property type="component" value="Unassembled WGS sequence"/>
</dbReference>
<dbReference type="AlphaFoldDB" id="A0A1D2QMU1"/>
<name>A0A1D2QMU1_9GAMM</name>
<organism evidence="1 2">
    <name type="scientific">Candidatus Endobugula sertula</name>
    <name type="common">Bugula neritina bacterial symbiont</name>
    <dbReference type="NCBI Taxonomy" id="62101"/>
    <lineage>
        <taxon>Bacteria</taxon>
        <taxon>Pseudomonadati</taxon>
        <taxon>Pseudomonadota</taxon>
        <taxon>Gammaproteobacteria</taxon>
        <taxon>Cellvibrionales</taxon>
        <taxon>Cellvibrionaceae</taxon>
        <taxon>Candidatus Endobugula</taxon>
    </lineage>
</organism>
<dbReference type="InterPro" id="IPR006498">
    <property type="entry name" value="Tail_tube"/>
</dbReference>
<reference evidence="1 2" key="1">
    <citation type="journal article" date="2016" name="Appl. Environ. Microbiol.">
        <title>Lack of Overt Genome Reduction in the Bryostatin-Producing Bryozoan Symbiont "Candidatus Endobugula sertula".</title>
        <authorList>
            <person name="Miller I.J."/>
            <person name="Vanee N."/>
            <person name="Fong S.S."/>
            <person name="Lim-Fong G.E."/>
            <person name="Kwan J.C."/>
        </authorList>
    </citation>
    <scope>NUCLEOTIDE SEQUENCE [LARGE SCALE GENOMIC DNA]</scope>
    <source>
        <strain evidence="1">AB1-4</strain>
    </source>
</reference>
<sequence length="169" mass="18756">MAEAPPEVFMGMNLFVNGSDWRAKVTKFQPSLPKPVTKAINSPGLLGEIEVNTSKWSKAEPVITIQGYVPELLGMVGDPASIEEPVTIIGVVGANEMKTVEVEISGLWKDTDLPEWADEANAENSFKIVAYEYQMKIEGKEVLYVDYERRIVRINGKDISADINKRLKA</sequence>
<dbReference type="STRING" id="62101.AB835_11635"/>
<evidence type="ECO:0008006" key="3">
    <source>
        <dbReference type="Google" id="ProtNLM"/>
    </source>
</evidence>
<comment type="caution">
    <text evidence="1">The sequence shown here is derived from an EMBL/GenBank/DDBJ whole genome shotgun (WGS) entry which is preliminary data.</text>
</comment>
<dbReference type="Pfam" id="PF04985">
    <property type="entry name" value="Phage_tube"/>
    <property type="match status" value="1"/>
</dbReference>
<protein>
    <recommendedName>
        <fullName evidence="3">Phage major tail tube protein</fullName>
    </recommendedName>
</protein>
<proteinExistence type="predicted"/>
<accession>A0A1D2QMU1</accession>
<evidence type="ECO:0000313" key="1">
    <source>
        <dbReference type="EMBL" id="ODS22896.1"/>
    </source>
</evidence>